<dbReference type="Proteomes" id="UP000593605">
    <property type="component" value="Chromosome"/>
</dbReference>
<keyword evidence="3" id="KW-1185">Reference proteome</keyword>
<reference evidence="1 4" key="2">
    <citation type="submission" date="2020-10" db="EMBL/GenBank/DDBJ databases">
        <title>Complete genome of Cruoricapor ignavus strain M1214 isolated from the blood culture of a febrile patient.</title>
        <authorList>
            <person name="Guglielmino C.J.D."/>
        </authorList>
    </citation>
    <scope>NUCLEOTIDE SEQUENCE [LARGE SCALE GENOMIC DNA]</scope>
    <source>
        <strain evidence="1 4">M1214</strain>
    </source>
</reference>
<dbReference type="STRING" id="1118202.SAMN05443429_11124"/>
<accession>A0A1M6H4P3</accession>
<reference evidence="2 3" key="1">
    <citation type="submission" date="2016-11" db="EMBL/GenBank/DDBJ databases">
        <authorList>
            <person name="Jaros S."/>
            <person name="Januszkiewicz K."/>
            <person name="Wedrychowicz H."/>
        </authorList>
    </citation>
    <scope>NUCLEOTIDE SEQUENCE [LARGE SCALE GENOMIC DNA]</scope>
    <source>
        <strain evidence="2 3">DSM 25479</strain>
    </source>
</reference>
<dbReference type="Proteomes" id="UP000184335">
    <property type="component" value="Unassembled WGS sequence"/>
</dbReference>
<evidence type="ECO:0000313" key="2">
    <source>
        <dbReference type="EMBL" id="SHJ17160.1"/>
    </source>
</evidence>
<evidence type="ECO:0000313" key="4">
    <source>
        <dbReference type="Proteomes" id="UP000593605"/>
    </source>
</evidence>
<dbReference type="OrthoDB" id="827255at2"/>
<sequence>MENILVMPKNESELEKIKAFLKEIHIAFKPVKSGEISEELSNKVEEARADYEAGRTVRIDRKNLWDNTL</sequence>
<dbReference type="EMBL" id="FQYI01000011">
    <property type="protein sequence ID" value="SHJ17160.1"/>
    <property type="molecule type" value="Genomic_DNA"/>
</dbReference>
<dbReference type="EMBL" id="CP063145">
    <property type="protein sequence ID" value="QOR74520.1"/>
    <property type="molecule type" value="Genomic_DNA"/>
</dbReference>
<proteinExistence type="predicted"/>
<dbReference type="RefSeq" id="WP_073180683.1">
    <property type="nucleotide sequence ID" value="NZ_CP063145.1"/>
</dbReference>
<name>A0A1M6H4P3_9FLAO</name>
<organism evidence="2 3">
    <name type="scientific">Cruoricaptor ignavus</name>
    <dbReference type="NCBI Taxonomy" id="1118202"/>
    <lineage>
        <taxon>Bacteria</taxon>
        <taxon>Pseudomonadati</taxon>
        <taxon>Bacteroidota</taxon>
        <taxon>Flavobacteriia</taxon>
        <taxon>Flavobacteriales</taxon>
        <taxon>Weeksellaceae</taxon>
        <taxon>Cruoricaptor</taxon>
    </lineage>
</organism>
<gene>
    <name evidence="1" type="ORF">IMZ16_03535</name>
    <name evidence="2" type="ORF">SAMN05443429_11124</name>
</gene>
<dbReference type="Pfam" id="PF10884">
    <property type="entry name" value="DUF2683"/>
    <property type="match status" value="1"/>
</dbReference>
<evidence type="ECO:0000313" key="3">
    <source>
        <dbReference type="Proteomes" id="UP000184335"/>
    </source>
</evidence>
<dbReference type="AlphaFoldDB" id="A0A1M6H4P3"/>
<protein>
    <submittedName>
        <fullName evidence="2">Uncharacterized protein</fullName>
    </submittedName>
</protein>
<dbReference type="InterPro" id="IPR020271">
    <property type="entry name" value="Uncharacterised_MJ1172"/>
</dbReference>
<evidence type="ECO:0000313" key="1">
    <source>
        <dbReference type="EMBL" id="QOR74520.1"/>
    </source>
</evidence>
<dbReference type="KEGG" id="civ:IMZ16_03535"/>